<reference evidence="2" key="2">
    <citation type="submission" date="2016-05" db="EMBL/GenBank/DDBJ databases">
        <title>Comparative analysis highlights variable genome content of wheat rusts and divergence of the mating loci.</title>
        <authorList>
            <person name="Cuomo C.A."/>
            <person name="Bakkeren G."/>
            <person name="Szabo L."/>
            <person name="Khalil H."/>
            <person name="Joly D."/>
            <person name="Goldberg J."/>
            <person name="Young S."/>
            <person name="Zeng Q."/>
            <person name="Fellers J."/>
        </authorList>
    </citation>
    <scope>NUCLEOTIDE SEQUENCE [LARGE SCALE GENOMIC DNA]</scope>
    <source>
        <strain evidence="2">1-1 BBBD Race 1</strain>
    </source>
</reference>
<dbReference type="EMBL" id="ADAS02000031">
    <property type="protein sequence ID" value="OAV95225.1"/>
    <property type="molecule type" value="Genomic_DNA"/>
</dbReference>
<proteinExistence type="predicted"/>
<gene>
    <name evidence="2" type="ORF">PTTG_03602</name>
</gene>
<accession>A0A0C4ES28</accession>
<reference evidence="2" key="1">
    <citation type="submission" date="2009-11" db="EMBL/GenBank/DDBJ databases">
        <authorList>
            <consortium name="The Broad Institute Genome Sequencing Platform"/>
            <person name="Ward D."/>
            <person name="Feldgarden M."/>
            <person name="Earl A."/>
            <person name="Young S.K."/>
            <person name="Zeng Q."/>
            <person name="Koehrsen M."/>
            <person name="Alvarado L."/>
            <person name="Berlin A."/>
            <person name="Bochicchio J."/>
            <person name="Borenstein D."/>
            <person name="Chapman S.B."/>
            <person name="Chen Z."/>
            <person name="Engels R."/>
            <person name="Freedman E."/>
            <person name="Gellesch M."/>
            <person name="Goldberg J."/>
            <person name="Griggs A."/>
            <person name="Gujja S."/>
            <person name="Heilman E."/>
            <person name="Heiman D."/>
            <person name="Hepburn T."/>
            <person name="Howarth C."/>
            <person name="Jen D."/>
            <person name="Larson L."/>
            <person name="Lewis B."/>
            <person name="Mehta T."/>
            <person name="Park D."/>
            <person name="Pearson M."/>
            <person name="Roberts A."/>
            <person name="Saif S."/>
            <person name="Shea T."/>
            <person name="Shenoy N."/>
            <person name="Sisk P."/>
            <person name="Stolte C."/>
            <person name="Sykes S."/>
            <person name="Thomson T."/>
            <person name="Walk T."/>
            <person name="White J."/>
            <person name="Yandava C."/>
            <person name="Izard J."/>
            <person name="Baranova O.V."/>
            <person name="Blanton J.M."/>
            <person name="Tanner A.C."/>
            <person name="Dewhirst F.E."/>
            <person name="Haas B."/>
            <person name="Nusbaum C."/>
            <person name="Birren B."/>
        </authorList>
    </citation>
    <scope>NUCLEOTIDE SEQUENCE [LARGE SCALE GENOMIC DNA]</scope>
    <source>
        <strain evidence="2">1-1 BBBD Race 1</strain>
    </source>
</reference>
<dbReference type="OrthoDB" id="10631957at2759"/>
<feature type="region of interest" description="Disordered" evidence="1">
    <location>
        <begin position="131"/>
        <end position="153"/>
    </location>
</feature>
<dbReference type="Proteomes" id="UP000005240">
    <property type="component" value="Unassembled WGS sequence"/>
</dbReference>
<reference evidence="3" key="4">
    <citation type="submission" date="2025-05" db="UniProtKB">
        <authorList>
            <consortium name="EnsemblFungi"/>
        </authorList>
    </citation>
    <scope>IDENTIFICATION</scope>
    <source>
        <strain evidence="3">isolate 1-1 / race 1 (BBBD)</strain>
    </source>
</reference>
<sequence length="153" mass="17590">MIKETNLLLIYSNEAKNYIGKTWKEFKEALVQAALPLRWCFELKAKIRLMKMGDLKTFTSFKTRSRTLQRMINFDCDPPEVSDEDLAQWITLGLTTELHADVVRFELLEATPFDYACFAKRVRGFATVLPARPPPRRNPTNTGTGENCEISID</sequence>
<evidence type="ECO:0000313" key="4">
    <source>
        <dbReference type="Proteomes" id="UP000005240"/>
    </source>
</evidence>
<evidence type="ECO:0000256" key="1">
    <source>
        <dbReference type="SAM" id="MobiDB-lite"/>
    </source>
</evidence>
<name>A0A0C4ES28_PUCT1</name>
<dbReference type="EnsemblFungi" id="PTTG_03602-t43_1">
    <property type="protein sequence ID" value="PTTG_03602-t43_1-p1"/>
    <property type="gene ID" value="PTTG_03602"/>
</dbReference>
<dbReference type="AlphaFoldDB" id="A0A0C4ES28"/>
<evidence type="ECO:0000313" key="3">
    <source>
        <dbReference type="EnsemblFungi" id="PTTG_03602-t43_1-p1"/>
    </source>
</evidence>
<reference evidence="3 4" key="3">
    <citation type="journal article" date="2017" name="G3 (Bethesda)">
        <title>Comparative analysis highlights variable genome content of wheat rusts and divergence of the mating loci.</title>
        <authorList>
            <person name="Cuomo C.A."/>
            <person name="Bakkeren G."/>
            <person name="Khalil H.B."/>
            <person name="Panwar V."/>
            <person name="Joly D."/>
            <person name="Linning R."/>
            <person name="Sakthikumar S."/>
            <person name="Song X."/>
            <person name="Adiconis X."/>
            <person name="Fan L."/>
            <person name="Goldberg J.M."/>
            <person name="Levin J.Z."/>
            <person name="Young S."/>
            <person name="Zeng Q."/>
            <person name="Anikster Y."/>
            <person name="Bruce M."/>
            <person name="Wang M."/>
            <person name="Yin C."/>
            <person name="McCallum B."/>
            <person name="Szabo L.J."/>
            <person name="Hulbert S."/>
            <person name="Chen X."/>
            <person name="Fellers J.P."/>
        </authorList>
    </citation>
    <scope>NUCLEOTIDE SEQUENCE</scope>
    <source>
        <strain evidence="3">isolate 1-1 / race 1 (BBBD)</strain>
        <strain evidence="4">Isolate 1-1 / race 1 (BBBD)</strain>
    </source>
</reference>
<evidence type="ECO:0000313" key="2">
    <source>
        <dbReference type="EMBL" id="OAV95225.1"/>
    </source>
</evidence>
<dbReference type="VEuPathDB" id="FungiDB:PTTG_03602"/>
<protein>
    <submittedName>
        <fullName evidence="2 3">Uncharacterized protein</fullName>
    </submittedName>
</protein>
<keyword evidence="4" id="KW-1185">Reference proteome</keyword>
<organism evidence="2">
    <name type="scientific">Puccinia triticina (isolate 1-1 / race 1 (BBBD))</name>
    <name type="common">Brown leaf rust fungus</name>
    <dbReference type="NCBI Taxonomy" id="630390"/>
    <lineage>
        <taxon>Eukaryota</taxon>
        <taxon>Fungi</taxon>
        <taxon>Dikarya</taxon>
        <taxon>Basidiomycota</taxon>
        <taxon>Pucciniomycotina</taxon>
        <taxon>Pucciniomycetes</taxon>
        <taxon>Pucciniales</taxon>
        <taxon>Pucciniaceae</taxon>
        <taxon>Puccinia</taxon>
    </lineage>
</organism>